<gene>
    <name evidence="1" type="ORF">O6H91_21G021900</name>
</gene>
<name>A0ACC2AIP2_DIPCM</name>
<comment type="caution">
    <text evidence="1">The sequence shown here is derived from an EMBL/GenBank/DDBJ whole genome shotgun (WGS) entry which is preliminary data.</text>
</comment>
<dbReference type="EMBL" id="CM055112">
    <property type="protein sequence ID" value="KAJ7517391.1"/>
    <property type="molecule type" value="Genomic_DNA"/>
</dbReference>
<sequence length="117" mass="13823">MATENLKEAILGLRFLSGPSELGVVEKFQDLFNELDGVFKDKVRPIYRSSSFVKGHYKSNYNNHHHQHYYLQWGHFDHITEWGHFHHTYQALPSIQKEANVSTRLFTSTWAWVVVYI</sequence>
<protein>
    <submittedName>
        <fullName evidence="1">Uncharacterized protein</fullName>
    </submittedName>
</protein>
<accession>A0ACC2AIP2</accession>
<reference evidence="2" key="1">
    <citation type="journal article" date="2024" name="Proc. Natl. Acad. Sci. U.S.A.">
        <title>Extraordinary preservation of gene collinearity over three hundred million years revealed in homosporous lycophytes.</title>
        <authorList>
            <person name="Li C."/>
            <person name="Wickell D."/>
            <person name="Kuo L.Y."/>
            <person name="Chen X."/>
            <person name="Nie B."/>
            <person name="Liao X."/>
            <person name="Peng D."/>
            <person name="Ji J."/>
            <person name="Jenkins J."/>
            <person name="Williams M."/>
            <person name="Shu S."/>
            <person name="Plott C."/>
            <person name="Barry K."/>
            <person name="Rajasekar S."/>
            <person name="Grimwood J."/>
            <person name="Han X."/>
            <person name="Sun S."/>
            <person name="Hou Z."/>
            <person name="He W."/>
            <person name="Dai G."/>
            <person name="Sun C."/>
            <person name="Schmutz J."/>
            <person name="Leebens-Mack J.H."/>
            <person name="Li F.W."/>
            <person name="Wang L."/>
        </authorList>
    </citation>
    <scope>NUCLEOTIDE SEQUENCE [LARGE SCALE GENOMIC DNA]</scope>
    <source>
        <strain evidence="2">cv. PW_Plant_1</strain>
    </source>
</reference>
<dbReference type="Proteomes" id="UP001162992">
    <property type="component" value="Chromosome 21"/>
</dbReference>
<organism evidence="1 2">
    <name type="scientific">Diphasiastrum complanatum</name>
    <name type="common">Issler's clubmoss</name>
    <name type="synonym">Lycopodium complanatum</name>
    <dbReference type="NCBI Taxonomy" id="34168"/>
    <lineage>
        <taxon>Eukaryota</taxon>
        <taxon>Viridiplantae</taxon>
        <taxon>Streptophyta</taxon>
        <taxon>Embryophyta</taxon>
        <taxon>Tracheophyta</taxon>
        <taxon>Lycopodiopsida</taxon>
        <taxon>Lycopodiales</taxon>
        <taxon>Lycopodiaceae</taxon>
        <taxon>Lycopodioideae</taxon>
        <taxon>Diphasiastrum</taxon>
    </lineage>
</organism>
<keyword evidence="2" id="KW-1185">Reference proteome</keyword>
<evidence type="ECO:0000313" key="1">
    <source>
        <dbReference type="EMBL" id="KAJ7517391.1"/>
    </source>
</evidence>
<proteinExistence type="predicted"/>
<evidence type="ECO:0000313" key="2">
    <source>
        <dbReference type="Proteomes" id="UP001162992"/>
    </source>
</evidence>